<sequence length="377" mass="37946">MKSTILSVFGLAATVVAQSAGDLPQCGQTCAGNMISAEKSSELGCDTGDLQCLCTNQNFIYGLRDCSRAICNEEQAAQVLEYGLSVCRQAGVAITTGASGSVSATPTATGIVRTVLSTIVSGDSTIVSAVSTISAAASETEDEETVSTYTSVFTNSDGDVVTTTGETTIGAAKTQETVSTYTSVFTNSDGDVVTTTGETTIGAAKTEETVSTYTSVFTNSDGDVVTTTGETTIGAAGAQVTTFTSDGTEIVRTLETETATGDEDEKVTTFTSGGTKIVSTLVTKTATGDEEADVTTLTSDGTEIVRTLTTKTVKTGSATETEDSTETGETGESSETGTATGTGEASETTSTGNAAVPQMTAAPAGVLAAAGLAMLLL</sequence>
<evidence type="ECO:0000313" key="1">
    <source>
        <dbReference type="EMBL" id="KAI8670976.1"/>
    </source>
</evidence>
<dbReference type="EMBL" id="CM046506">
    <property type="protein sequence ID" value="KAI8670976.1"/>
    <property type="molecule type" value="Genomic_DNA"/>
</dbReference>
<reference evidence="1" key="1">
    <citation type="submission" date="2022-06" db="EMBL/GenBank/DDBJ databases">
        <title>Fusarium solani species complex genomes reveal bases of compartmentalisation and animal pathogenesis.</title>
        <authorList>
            <person name="Tsai I.J."/>
        </authorList>
    </citation>
    <scope>NUCLEOTIDE SEQUENCE</scope>
    <source>
        <strain evidence="1">Fu6.1</strain>
    </source>
</reference>
<name>A0ACC0QZE4_9HYPO</name>
<gene>
    <name evidence="1" type="ORF">NCS57_00571100</name>
</gene>
<comment type="caution">
    <text evidence="1">The sequence shown here is derived from an EMBL/GenBank/DDBJ whole genome shotgun (WGS) entry which is preliminary data.</text>
</comment>
<keyword evidence="2" id="KW-1185">Reference proteome</keyword>
<accession>A0ACC0QZE4</accession>
<protein>
    <submittedName>
        <fullName evidence="1">CFEM domain-containing protein</fullName>
    </submittedName>
</protein>
<dbReference type="Proteomes" id="UP001065298">
    <property type="component" value="Chromosome 4"/>
</dbReference>
<proteinExistence type="predicted"/>
<organism evidence="1 2">
    <name type="scientific">Fusarium keratoplasticum</name>
    <dbReference type="NCBI Taxonomy" id="1328300"/>
    <lineage>
        <taxon>Eukaryota</taxon>
        <taxon>Fungi</taxon>
        <taxon>Dikarya</taxon>
        <taxon>Ascomycota</taxon>
        <taxon>Pezizomycotina</taxon>
        <taxon>Sordariomycetes</taxon>
        <taxon>Hypocreomycetidae</taxon>
        <taxon>Hypocreales</taxon>
        <taxon>Nectriaceae</taxon>
        <taxon>Fusarium</taxon>
        <taxon>Fusarium solani species complex</taxon>
    </lineage>
</organism>
<evidence type="ECO:0000313" key="2">
    <source>
        <dbReference type="Proteomes" id="UP001065298"/>
    </source>
</evidence>